<dbReference type="Proteomes" id="UP000681722">
    <property type="component" value="Unassembled WGS sequence"/>
</dbReference>
<dbReference type="EMBL" id="CAJNOQ010048690">
    <property type="protein sequence ID" value="CAF1644476.1"/>
    <property type="molecule type" value="Genomic_DNA"/>
</dbReference>
<dbReference type="EMBL" id="CAJOBC010118113">
    <property type="protein sequence ID" value="CAF4561721.1"/>
    <property type="molecule type" value="Genomic_DNA"/>
</dbReference>
<organism evidence="1 3">
    <name type="scientific">Didymodactylos carnosus</name>
    <dbReference type="NCBI Taxonomy" id="1234261"/>
    <lineage>
        <taxon>Eukaryota</taxon>
        <taxon>Metazoa</taxon>
        <taxon>Spiralia</taxon>
        <taxon>Gnathifera</taxon>
        <taxon>Rotifera</taxon>
        <taxon>Eurotatoria</taxon>
        <taxon>Bdelloidea</taxon>
        <taxon>Philodinida</taxon>
        <taxon>Philodinidae</taxon>
        <taxon>Didymodactylos</taxon>
    </lineage>
</organism>
<dbReference type="AlphaFoldDB" id="A0A816EBG0"/>
<dbReference type="OrthoDB" id="88410at2759"/>
<reference evidence="1" key="1">
    <citation type="submission" date="2021-02" db="EMBL/GenBank/DDBJ databases">
        <authorList>
            <person name="Nowell W R."/>
        </authorList>
    </citation>
    <scope>NUCLEOTIDE SEQUENCE</scope>
</reference>
<proteinExistence type="predicted"/>
<dbReference type="PANTHER" id="PTHR34724:SF2">
    <property type="entry name" value="OS12G0596101 PROTEIN"/>
    <property type="match status" value="1"/>
</dbReference>
<accession>A0A816EBG0</accession>
<keyword evidence="3" id="KW-1185">Reference proteome</keyword>
<protein>
    <submittedName>
        <fullName evidence="1">Uncharacterized protein</fullName>
    </submittedName>
</protein>
<sequence length="70" mass="7977">MCYVITCSRCEKKTWAGCGQHAKRVMETVPKEDRCQCCPSQFTQVVAQPKTTYTQGDHPIRSLKKTLDIL</sequence>
<evidence type="ECO:0000313" key="1">
    <source>
        <dbReference type="EMBL" id="CAF1644476.1"/>
    </source>
</evidence>
<dbReference type="PANTHER" id="PTHR34724">
    <property type="entry name" value="OS12G0596101 PROTEIN"/>
    <property type="match status" value="1"/>
</dbReference>
<comment type="caution">
    <text evidence="1">The sequence shown here is derived from an EMBL/GenBank/DDBJ whole genome shotgun (WGS) entry which is preliminary data.</text>
</comment>
<evidence type="ECO:0000313" key="2">
    <source>
        <dbReference type="EMBL" id="CAF4561721.1"/>
    </source>
</evidence>
<gene>
    <name evidence="1" type="ORF">GPM918_LOCUS45147</name>
    <name evidence="2" type="ORF">SRO942_LOCUS47416</name>
</gene>
<dbReference type="Proteomes" id="UP000663829">
    <property type="component" value="Unassembled WGS sequence"/>
</dbReference>
<evidence type="ECO:0000313" key="3">
    <source>
        <dbReference type="Proteomes" id="UP000663829"/>
    </source>
</evidence>
<feature type="non-terminal residue" evidence="1">
    <location>
        <position position="1"/>
    </location>
</feature>
<name>A0A816EBG0_9BILA</name>